<comment type="subcellular location">
    <subcellularLocation>
        <location evidence="1">Membrane</location>
        <topology evidence="1">Multi-pass membrane protein</topology>
    </subcellularLocation>
</comment>
<evidence type="ECO:0000256" key="3">
    <source>
        <dbReference type="ARBA" id="ARBA00022692"/>
    </source>
</evidence>
<evidence type="ECO:0000256" key="7">
    <source>
        <dbReference type="SAM" id="SignalP"/>
    </source>
</evidence>
<evidence type="ECO:0000256" key="5">
    <source>
        <dbReference type="ARBA" id="ARBA00023136"/>
    </source>
</evidence>
<feature type="transmembrane region" description="Helical" evidence="6">
    <location>
        <begin position="150"/>
        <end position="183"/>
    </location>
</feature>
<dbReference type="PANTHER" id="PTHR14255:SF3">
    <property type="entry name" value="SULFITE EXPORTER TAUE_SAFE FAMILY PROTEIN 5-RELATED"/>
    <property type="match status" value="1"/>
</dbReference>
<keyword evidence="7" id="KW-0732">Signal</keyword>
<keyword evidence="3 6" id="KW-0812">Transmembrane</keyword>
<comment type="caution">
    <text evidence="8">The sequence shown here is derived from an EMBL/GenBank/DDBJ whole genome shotgun (WGS) entry which is preliminary data.</text>
</comment>
<name>A0ABC8RCC2_9AQUA</name>
<dbReference type="EMBL" id="CAUOFW020001236">
    <property type="protein sequence ID" value="CAK9142623.1"/>
    <property type="molecule type" value="Genomic_DNA"/>
</dbReference>
<evidence type="ECO:0000256" key="2">
    <source>
        <dbReference type="ARBA" id="ARBA00009142"/>
    </source>
</evidence>
<comment type="similarity">
    <text evidence="2">Belongs to the 4-toluene sulfonate uptake permease (TSUP) (TC 2.A.102) family.</text>
</comment>
<feature type="transmembrane region" description="Helical" evidence="6">
    <location>
        <begin position="324"/>
        <end position="349"/>
    </location>
</feature>
<evidence type="ECO:0000256" key="1">
    <source>
        <dbReference type="ARBA" id="ARBA00004141"/>
    </source>
</evidence>
<evidence type="ECO:0000313" key="9">
    <source>
        <dbReference type="Proteomes" id="UP001642360"/>
    </source>
</evidence>
<reference evidence="8 9" key="1">
    <citation type="submission" date="2024-02" db="EMBL/GenBank/DDBJ databases">
        <authorList>
            <person name="Vignale AGUSTIN F."/>
            <person name="Sosa J E."/>
            <person name="Modenutti C."/>
        </authorList>
    </citation>
    <scope>NUCLEOTIDE SEQUENCE [LARGE SCALE GENOMIC DNA]</scope>
</reference>
<keyword evidence="9" id="KW-1185">Reference proteome</keyword>
<feature type="transmembrane region" description="Helical" evidence="6">
    <location>
        <begin position="60"/>
        <end position="78"/>
    </location>
</feature>
<feature type="transmembrane region" description="Helical" evidence="6">
    <location>
        <begin position="280"/>
        <end position="299"/>
    </location>
</feature>
<organism evidence="8 9">
    <name type="scientific">Ilex paraguariensis</name>
    <name type="common">yerba mate</name>
    <dbReference type="NCBI Taxonomy" id="185542"/>
    <lineage>
        <taxon>Eukaryota</taxon>
        <taxon>Viridiplantae</taxon>
        <taxon>Streptophyta</taxon>
        <taxon>Embryophyta</taxon>
        <taxon>Tracheophyta</taxon>
        <taxon>Spermatophyta</taxon>
        <taxon>Magnoliopsida</taxon>
        <taxon>eudicotyledons</taxon>
        <taxon>Gunneridae</taxon>
        <taxon>Pentapetalae</taxon>
        <taxon>asterids</taxon>
        <taxon>campanulids</taxon>
        <taxon>Aquifoliales</taxon>
        <taxon>Aquifoliaceae</taxon>
        <taxon>Ilex</taxon>
    </lineage>
</organism>
<accession>A0ABC8RCC2</accession>
<dbReference type="Proteomes" id="UP001642360">
    <property type="component" value="Unassembled WGS sequence"/>
</dbReference>
<dbReference type="InterPro" id="IPR002781">
    <property type="entry name" value="TM_pro_TauE-like"/>
</dbReference>
<dbReference type="PANTHER" id="PTHR14255">
    <property type="entry name" value="CEREBLON"/>
    <property type="match status" value="1"/>
</dbReference>
<evidence type="ECO:0000256" key="6">
    <source>
        <dbReference type="SAM" id="Phobius"/>
    </source>
</evidence>
<feature type="signal peptide" evidence="7">
    <location>
        <begin position="1"/>
        <end position="25"/>
    </location>
</feature>
<proteinExistence type="inferred from homology"/>
<gene>
    <name evidence="8" type="ORF">ILEXP_LOCUS10302</name>
</gene>
<sequence length="462" mass="50357">MKTRSSQIWFIFLLITLITFHKSHAKQAQPISEMVSVDQSFNTSHDQWRTDQPQPQDTQFKFSALIVIAGILCIAAAAISSAGGIGGGGLFIPILTLVAGFDLKTASSFSAFMVTGGSIANVVCNMFSTSPKFGGKTLIDYDIALLSEPCMLLGVSVGVIFHLVFPEWLITIFFAIFLAWSSIKTCKTGVLYWKLESELEGRVGCGRLENGLERDGIFDGSEGVTEPLLSGKEMCKLRAFPWMKLGMLVVIWFSFLGLYLLRGNRYGQSIMLIEPCGLGYWILSAIQIPLAIIFTIWTLCTREGLHCQPPNHQEMEASSPSHKLIFPVMALLAGILGGVFGIGGGMLISPFLLDVGIGPEVTAATCSFMVFFSSTMSAIQYLFLGMEHIYSALIFSVICLVASLIGLVVVRKAIEKHGRDSLIVFSIGTVMVLSTVLMTSFGALDVWRDYTSGKYMGFGQPC</sequence>
<evidence type="ECO:0000313" key="8">
    <source>
        <dbReference type="EMBL" id="CAK9142623.1"/>
    </source>
</evidence>
<evidence type="ECO:0008006" key="10">
    <source>
        <dbReference type="Google" id="ProtNLM"/>
    </source>
</evidence>
<feature type="transmembrane region" description="Helical" evidence="6">
    <location>
        <begin position="239"/>
        <end position="260"/>
    </location>
</feature>
<dbReference type="GO" id="GO:0016020">
    <property type="term" value="C:membrane"/>
    <property type="evidence" value="ECO:0007669"/>
    <property type="project" value="UniProtKB-SubCell"/>
</dbReference>
<feature type="transmembrane region" description="Helical" evidence="6">
    <location>
        <begin position="389"/>
        <end position="410"/>
    </location>
</feature>
<feature type="transmembrane region" description="Helical" evidence="6">
    <location>
        <begin position="422"/>
        <end position="444"/>
    </location>
</feature>
<feature type="transmembrane region" description="Helical" evidence="6">
    <location>
        <begin position="85"/>
        <end position="103"/>
    </location>
</feature>
<evidence type="ECO:0000256" key="4">
    <source>
        <dbReference type="ARBA" id="ARBA00022989"/>
    </source>
</evidence>
<protein>
    <recommendedName>
        <fullName evidence="10">Sulfite exporter TauE/SafE family protein</fullName>
    </recommendedName>
</protein>
<feature type="chain" id="PRO_5044860813" description="Sulfite exporter TauE/SafE family protein" evidence="7">
    <location>
        <begin position="26"/>
        <end position="462"/>
    </location>
</feature>
<keyword evidence="5 6" id="KW-0472">Membrane</keyword>
<feature type="transmembrane region" description="Helical" evidence="6">
    <location>
        <begin position="109"/>
        <end position="129"/>
    </location>
</feature>
<dbReference type="Pfam" id="PF01925">
    <property type="entry name" value="TauE"/>
    <property type="match status" value="2"/>
</dbReference>
<keyword evidence="4 6" id="KW-1133">Transmembrane helix</keyword>
<dbReference type="AlphaFoldDB" id="A0ABC8RCC2"/>